<feature type="transmembrane region" description="Helical" evidence="1">
    <location>
        <begin position="219"/>
        <end position="243"/>
    </location>
</feature>
<keyword evidence="1" id="KW-0472">Membrane</keyword>
<feature type="transmembrane region" description="Helical" evidence="1">
    <location>
        <begin position="105"/>
        <end position="125"/>
    </location>
</feature>
<accession>A0A7E5A0K3</accession>
<keyword evidence="1" id="KW-0812">Transmembrane</keyword>
<sequence>MSNVSAENHLLGHLELAELLVSYIGIAFNVILLYLVWRHTAVSVSPYKPILYQNCIADIIYAVCVIIVRPLLDTEHEAGWLLIRPPIPYESKLITMLLIIWYKDFTFLLYVTLVPVQFVYRYIYIVKNIKISKAMHLGMLCAALFCCELASISCYMIVNHSEEYVNNSVQVLMTDPAYQNLTNVHIIATTLLDIQQGTLCFLIRTPIPYESNFVTTLLAIWYDTFGVFLYIALVIFQFMYRIFIVYGVRITKLKLLIIIYPVIVFCGLNLIWTSLLAYRFNNSNVTEKPVLMSGRKHGRLFPLCHLVLMPR</sequence>
<evidence type="ECO:0000256" key="1">
    <source>
        <dbReference type="SAM" id="Phobius"/>
    </source>
</evidence>
<protein>
    <submittedName>
        <fullName evidence="3">G_PROTEIN_RECEP_F1_2 domain-containing protein</fullName>
    </submittedName>
</protein>
<dbReference type="WBParaSite" id="Pan_g744.t1">
    <property type="protein sequence ID" value="Pan_g744.t1"/>
    <property type="gene ID" value="Pan_g744"/>
</dbReference>
<organism evidence="2 3">
    <name type="scientific">Panagrellus redivivus</name>
    <name type="common">Microworm</name>
    <dbReference type="NCBI Taxonomy" id="6233"/>
    <lineage>
        <taxon>Eukaryota</taxon>
        <taxon>Metazoa</taxon>
        <taxon>Ecdysozoa</taxon>
        <taxon>Nematoda</taxon>
        <taxon>Chromadorea</taxon>
        <taxon>Rhabditida</taxon>
        <taxon>Tylenchina</taxon>
        <taxon>Panagrolaimomorpha</taxon>
        <taxon>Panagrolaimoidea</taxon>
        <taxon>Panagrolaimidae</taxon>
        <taxon>Panagrellus</taxon>
    </lineage>
</organism>
<feature type="transmembrane region" description="Helical" evidence="1">
    <location>
        <begin position="49"/>
        <end position="72"/>
    </location>
</feature>
<name>A0A7E5A0K3_PANRE</name>
<feature type="transmembrane region" description="Helical" evidence="1">
    <location>
        <begin position="137"/>
        <end position="158"/>
    </location>
</feature>
<reference evidence="3" key="2">
    <citation type="submission" date="2020-10" db="UniProtKB">
        <authorList>
            <consortium name="WormBaseParasite"/>
        </authorList>
    </citation>
    <scope>IDENTIFICATION</scope>
</reference>
<dbReference type="InterPro" id="IPR019428">
    <property type="entry name" value="7TM_GPCR_serpentine_rcpt_Str"/>
</dbReference>
<dbReference type="AlphaFoldDB" id="A0A7E5A0K3"/>
<dbReference type="Pfam" id="PF10326">
    <property type="entry name" value="7TM_GPCR_Str"/>
    <property type="match status" value="1"/>
</dbReference>
<proteinExistence type="predicted"/>
<keyword evidence="2" id="KW-1185">Reference proteome</keyword>
<reference evidence="2" key="1">
    <citation type="journal article" date="2013" name="Genetics">
        <title>The draft genome and transcriptome of Panagrellus redivivus are shaped by the harsh demands of a free-living lifestyle.</title>
        <authorList>
            <person name="Srinivasan J."/>
            <person name="Dillman A.R."/>
            <person name="Macchietto M.G."/>
            <person name="Heikkinen L."/>
            <person name="Lakso M."/>
            <person name="Fracchia K.M."/>
            <person name="Antoshechkin I."/>
            <person name="Mortazavi A."/>
            <person name="Wong G."/>
            <person name="Sternberg P.W."/>
        </authorList>
    </citation>
    <scope>NUCLEOTIDE SEQUENCE [LARGE SCALE GENOMIC DNA]</scope>
    <source>
        <strain evidence="2">MT8872</strain>
    </source>
</reference>
<evidence type="ECO:0000313" key="2">
    <source>
        <dbReference type="Proteomes" id="UP000492821"/>
    </source>
</evidence>
<feature type="transmembrane region" description="Helical" evidence="1">
    <location>
        <begin position="255"/>
        <end position="278"/>
    </location>
</feature>
<evidence type="ECO:0000313" key="3">
    <source>
        <dbReference type="WBParaSite" id="Pan_g744.t1"/>
    </source>
</evidence>
<keyword evidence="1" id="KW-1133">Transmembrane helix</keyword>
<dbReference type="Proteomes" id="UP000492821">
    <property type="component" value="Unassembled WGS sequence"/>
</dbReference>
<feature type="transmembrane region" description="Helical" evidence="1">
    <location>
        <begin position="20"/>
        <end position="37"/>
    </location>
</feature>